<evidence type="ECO:0000313" key="5">
    <source>
        <dbReference type="Proteomes" id="UP000183788"/>
    </source>
</evidence>
<dbReference type="STRING" id="1004.SAMN05661012_00134"/>
<feature type="signal peptide" evidence="1">
    <location>
        <begin position="1"/>
        <end position="18"/>
    </location>
</feature>
<reference evidence="4 6" key="2">
    <citation type="submission" date="2023-11" db="EMBL/GenBank/DDBJ databases">
        <title>MicrobeMod: A computational toolkit for identifying prokaryotic methylation and restriction-modification with nanopore sequencing.</title>
        <authorList>
            <person name="Crits-Christoph A."/>
            <person name="Kang S.C."/>
            <person name="Lee H."/>
            <person name="Ostrov N."/>
        </authorList>
    </citation>
    <scope>NUCLEOTIDE SEQUENCE [LARGE SCALE GENOMIC DNA]</scope>
    <source>
        <strain evidence="4 6">ATCC 23090</strain>
    </source>
</reference>
<keyword evidence="3" id="KW-0031">Aminopeptidase</keyword>
<dbReference type="Pfam" id="PF00326">
    <property type="entry name" value="Peptidase_S9"/>
    <property type="match status" value="1"/>
</dbReference>
<keyword evidence="3" id="KW-0645">Protease</keyword>
<accession>A0A1K1LQH2</accession>
<evidence type="ECO:0000313" key="6">
    <source>
        <dbReference type="Proteomes" id="UP001326715"/>
    </source>
</evidence>
<dbReference type="PANTHER" id="PTHR11731:SF193">
    <property type="entry name" value="DIPEPTIDYL PEPTIDASE 9"/>
    <property type="match status" value="1"/>
</dbReference>
<dbReference type="GO" id="GO:0008239">
    <property type="term" value="F:dipeptidyl-peptidase activity"/>
    <property type="evidence" value="ECO:0007669"/>
    <property type="project" value="TreeGrafter"/>
</dbReference>
<gene>
    <name evidence="3" type="ORF">SAMN05661012_00134</name>
    <name evidence="4" type="ORF">SR876_31440</name>
</gene>
<keyword evidence="1" id="KW-0732">Signal</keyword>
<dbReference type="GO" id="GO:0004177">
    <property type="term" value="F:aminopeptidase activity"/>
    <property type="evidence" value="ECO:0007669"/>
    <property type="project" value="UniProtKB-KW"/>
</dbReference>
<dbReference type="GO" id="GO:0006508">
    <property type="term" value="P:proteolysis"/>
    <property type="evidence" value="ECO:0007669"/>
    <property type="project" value="InterPro"/>
</dbReference>
<evidence type="ECO:0000313" key="4">
    <source>
        <dbReference type="EMBL" id="WQG89449.1"/>
    </source>
</evidence>
<organism evidence="3 5">
    <name type="scientific">Chitinophaga sancti</name>
    <dbReference type="NCBI Taxonomy" id="1004"/>
    <lineage>
        <taxon>Bacteria</taxon>
        <taxon>Pseudomonadati</taxon>
        <taxon>Bacteroidota</taxon>
        <taxon>Chitinophagia</taxon>
        <taxon>Chitinophagales</taxon>
        <taxon>Chitinophagaceae</taxon>
        <taxon>Chitinophaga</taxon>
    </lineage>
</organism>
<keyword evidence="6" id="KW-1185">Reference proteome</keyword>
<keyword evidence="3" id="KW-0378">Hydrolase</keyword>
<dbReference type="InterPro" id="IPR001375">
    <property type="entry name" value="Peptidase_S9_cat"/>
</dbReference>
<proteinExistence type="predicted"/>
<reference evidence="3 5" key="1">
    <citation type="submission" date="2016-11" db="EMBL/GenBank/DDBJ databases">
        <authorList>
            <person name="Jaros S."/>
            <person name="Januszkiewicz K."/>
            <person name="Wedrychowicz H."/>
        </authorList>
    </citation>
    <scope>NUCLEOTIDE SEQUENCE [LARGE SCALE GENOMIC DNA]</scope>
    <source>
        <strain evidence="3 5">DSM 784</strain>
    </source>
</reference>
<dbReference type="InterPro" id="IPR050278">
    <property type="entry name" value="Serine_Prot_S9B/DPPIV"/>
</dbReference>
<dbReference type="SUPFAM" id="SSF53474">
    <property type="entry name" value="alpha/beta-Hydrolases"/>
    <property type="match status" value="1"/>
</dbReference>
<dbReference type="AlphaFoldDB" id="A0A1K1LQH2"/>
<dbReference type="Gene3D" id="3.40.50.1820">
    <property type="entry name" value="alpha/beta hydrolase"/>
    <property type="match status" value="1"/>
</dbReference>
<feature type="chain" id="PRO_5012814659" evidence="1">
    <location>
        <begin position="19"/>
        <end position="851"/>
    </location>
</feature>
<dbReference type="EMBL" id="FPIZ01000001">
    <property type="protein sequence ID" value="SFW13124.1"/>
    <property type="molecule type" value="Genomic_DNA"/>
</dbReference>
<dbReference type="RefSeq" id="WP_072356684.1">
    <property type="nucleotide sequence ID" value="NZ_CBHWAX010000003.1"/>
</dbReference>
<feature type="domain" description="Peptidase S9 prolyl oligopeptidase catalytic" evidence="2">
    <location>
        <begin position="650"/>
        <end position="829"/>
    </location>
</feature>
<dbReference type="OrthoDB" id="9812921at2"/>
<evidence type="ECO:0000256" key="1">
    <source>
        <dbReference type="SAM" id="SignalP"/>
    </source>
</evidence>
<dbReference type="Proteomes" id="UP001326715">
    <property type="component" value="Chromosome"/>
</dbReference>
<evidence type="ECO:0000313" key="3">
    <source>
        <dbReference type="EMBL" id="SFW13124.1"/>
    </source>
</evidence>
<protein>
    <submittedName>
        <fullName evidence="3">Dipeptidyl aminopeptidase/acylaminoacyl peptidase</fullName>
    </submittedName>
    <submittedName>
        <fullName evidence="4">Prolyl oligopeptidase family serine peptidase</fullName>
    </submittedName>
</protein>
<dbReference type="Proteomes" id="UP000183788">
    <property type="component" value="Unassembled WGS sequence"/>
</dbReference>
<dbReference type="EMBL" id="CP140154">
    <property type="protein sequence ID" value="WQG89449.1"/>
    <property type="molecule type" value="Genomic_DNA"/>
</dbReference>
<sequence length="851" mass="97359">MKGKLMLVALLGMQVAVAQKKTIDTTAYSEWKRIGTPSLSYDGQWMLYRYSQEDSHLQYLVNTASGKTSAFEKMNSPEFLGKGKWIKFTRNDSTILRRLKDGHEEAWTRSSYFIGNDNSTTLGYTEGKKQVVLDINTGDSVVLNDVSRCSFFDGNVIYIRDNQLFTGPLKGKHTVLFSGPIDDFNFNMEKRAGTILSDRKVYYFSLKTGKVSFVFDYRDVKAPAGYKVNEQANMITAGTKQFVLDVSRSEKPAMRRPVQNPDFTLELWTWNEPVTQKLQRKGVYDKNMMNQAKFIYNVDTKTVVEVAPEMSGMVLAPSCESFDYVISLDPAPYKIDVDYRYNNNVDIYLVNVHTGERKLIAKDSYENPSWSPNGKFAIYYDTQKKIWEKIDLGTGNFINISDQIGFPVNDEEWDQPGRNPAYGLVGYIDGGNTIVLYDRYDMWAVDLAGQRKPYSLTGQYGRQHKVVLRLNGVEYMENIDLSKPILLRSFNEETKSHGLYRLQSLAKVEKLADNPDYDVRIHSIAGDGHSCIFSKQSYQISPDVWYGDMEFKKSKQLTDCNPQQKDFNWGTAKVVKWKTFDGKDDEGLLFLPEGYDSTKTYPMIVDFYETHSQDLHDYIVPEYSTSTINISTYVSNGYLVFRPDVHYIIGKPGESVYNCVVSGVKYLIDKGIADKEAVGLQGHSFGGYEASYLVTRTDVFKCANIGAGVVNMTYNYTAMRQNGAPSLFKFESEQYRMGKTLWEDKEGYVNNSAIFNADKIHTPIMIFHNDKDGAVPFSHGLDLFLSMRRLRRPAWLLNYKGGNHTLEDLPAQKDFTIRLQGFFDHYLKKKPMPRWMSEGISVDERNVDQKY</sequence>
<dbReference type="InterPro" id="IPR029058">
    <property type="entry name" value="AB_hydrolase_fold"/>
</dbReference>
<dbReference type="SUPFAM" id="SSF82171">
    <property type="entry name" value="DPP6 N-terminal domain-like"/>
    <property type="match status" value="1"/>
</dbReference>
<evidence type="ECO:0000259" key="2">
    <source>
        <dbReference type="Pfam" id="PF00326"/>
    </source>
</evidence>
<dbReference type="GO" id="GO:0008236">
    <property type="term" value="F:serine-type peptidase activity"/>
    <property type="evidence" value="ECO:0007669"/>
    <property type="project" value="InterPro"/>
</dbReference>
<name>A0A1K1LQH2_9BACT</name>
<dbReference type="PANTHER" id="PTHR11731">
    <property type="entry name" value="PROTEASE FAMILY S9B,C DIPEPTIDYL-PEPTIDASE IV-RELATED"/>
    <property type="match status" value="1"/>
</dbReference>